<feature type="signal peptide" evidence="4">
    <location>
        <begin position="1"/>
        <end position="25"/>
    </location>
</feature>
<evidence type="ECO:0000256" key="3">
    <source>
        <dbReference type="ARBA" id="ARBA00012865"/>
    </source>
</evidence>
<accession>A0A4V2ZWI5</accession>
<sequence>MITRRRFTMTVLGSAIAGVASQAFGATAGQAPEAGAAPVDAVEKQLAAIEAQAGGRLGVAMLDTANGHVRGWRMHERFPMCSTFKVLLASAVLTRKDHGKEDLARKIVYSTAQVVSYSPVSGPRAGSGDNAGMTVAELCEAALTRSDNTAANLLLESIGGPPAITAFARSIGDPVTRLDRNETTLNEAIPGDPRDTTMPAAMVANLRELLLGERLSAASREQLIAWLVANKTGDARLRAGLPKDWRVGDKTGTGDHGTANDVAIVWPTGRAPILVTTYLTGAMHASSAQRDAAIARVGVWMASL</sequence>
<reference evidence="6 7" key="1">
    <citation type="submission" date="2019-03" db="EMBL/GenBank/DDBJ databases">
        <title>Paraburkholderia sp. isolated from native Mimosa gymnas in Guartela State Park, Brazil.</title>
        <authorList>
            <person name="Paulitsch F."/>
            <person name="Hungria M."/>
            <person name="Delamuta J.R.M."/>
            <person name="Ribeiro R.A."/>
            <person name="Dall'Agnol R."/>
            <person name="Silva J.S.B."/>
        </authorList>
    </citation>
    <scope>NUCLEOTIDE SEQUENCE [LARGE SCALE GENOMIC DNA]</scope>
    <source>
        <strain evidence="6 7">CNPSo 3008</strain>
    </source>
</reference>
<dbReference type="EC" id="3.5.2.6" evidence="3"/>
<dbReference type="Proteomes" id="UP000295606">
    <property type="component" value="Unassembled WGS sequence"/>
</dbReference>
<comment type="similarity">
    <text evidence="2">Belongs to the class-A beta-lactamase family.</text>
</comment>
<comment type="caution">
    <text evidence="6">The sequence shown here is derived from an EMBL/GenBank/DDBJ whole genome shotgun (WGS) entry which is preliminary data.</text>
</comment>
<name>A0A4V2ZWI5_9BURK</name>
<evidence type="ECO:0000256" key="4">
    <source>
        <dbReference type="SAM" id="SignalP"/>
    </source>
</evidence>
<evidence type="ECO:0000313" key="6">
    <source>
        <dbReference type="EMBL" id="TDG09841.1"/>
    </source>
</evidence>
<dbReference type="PANTHER" id="PTHR35333:SF3">
    <property type="entry name" value="BETA-LACTAMASE-TYPE TRANSPEPTIDASE FOLD CONTAINING PROTEIN"/>
    <property type="match status" value="1"/>
</dbReference>
<dbReference type="Gene3D" id="3.40.710.10">
    <property type="entry name" value="DD-peptidase/beta-lactamase superfamily"/>
    <property type="match status" value="1"/>
</dbReference>
<dbReference type="InterPro" id="IPR012338">
    <property type="entry name" value="Beta-lactam/transpept-like"/>
</dbReference>
<dbReference type="InterPro" id="IPR045155">
    <property type="entry name" value="Beta-lactam_cat"/>
</dbReference>
<dbReference type="GO" id="GO:0008800">
    <property type="term" value="F:beta-lactamase activity"/>
    <property type="evidence" value="ECO:0007669"/>
    <property type="project" value="UniProtKB-EC"/>
</dbReference>
<dbReference type="SUPFAM" id="SSF56601">
    <property type="entry name" value="beta-lactamase/transpeptidase-like"/>
    <property type="match status" value="1"/>
</dbReference>
<feature type="chain" id="PRO_5020656130" description="beta-lactamase" evidence="4">
    <location>
        <begin position="26"/>
        <end position="304"/>
    </location>
</feature>
<dbReference type="InterPro" id="IPR000871">
    <property type="entry name" value="Beta-lactam_class-A"/>
</dbReference>
<proteinExistence type="inferred from homology"/>
<dbReference type="PRINTS" id="PR00118">
    <property type="entry name" value="BLACTAMASEA"/>
</dbReference>
<dbReference type="NCBIfam" id="NF033103">
    <property type="entry name" value="bla_class_A"/>
    <property type="match status" value="1"/>
</dbReference>
<dbReference type="OrthoDB" id="9784149at2"/>
<comment type="catalytic activity">
    <reaction evidence="1">
        <text>a beta-lactam + H2O = a substituted beta-amino acid</text>
        <dbReference type="Rhea" id="RHEA:20401"/>
        <dbReference type="ChEBI" id="CHEBI:15377"/>
        <dbReference type="ChEBI" id="CHEBI:35627"/>
        <dbReference type="ChEBI" id="CHEBI:140347"/>
        <dbReference type="EC" id="3.5.2.6"/>
    </reaction>
</comment>
<organism evidence="6 7">
    <name type="scientific">Paraburkholderia guartelaensis</name>
    <dbReference type="NCBI Taxonomy" id="2546446"/>
    <lineage>
        <taxon>Bacteria</taxon>
        <taxon>Pseudomonadati</taxon>
        <taxon>Pseudomonadota</taxon>
        <taxon>Betaproteobacteria</taxon>
        <taxon>Burkholderiales</taxon>
        <taxon>Burkholderiaceae</taxon>
        <taxon>Paraburkholderia</taxon>
    </lineage>
</organism>
<dbReference type="EMBL" id="SMOD01000003">
    <property type="protein sequence ID" value="TDG09841.1"/>
    <property type="molecule type" value="Genomic_DNA"/>
</dbReference>
<keyword evidence="4" id="KW-0732">Signal</keyword>
<protein>
    <recommendedName>
        <fullName evidence="3">beta-lactamase</fullName>
        <ecNumber evidence="3">3.5.2.6</ecNumber>
    </recommendedName>
</protein>
<evidence type="ECO:0000256" key="1">
    <source>
        <dbReference type="ARBA" id="ARBA00001526"/>
    </source>
</evidence>
<dbReference type="AlphaFoldDB" id="A0A4V2ZWI5"/>
<gene>
    <name evidence="6" type="primary">bla</name>
    <name evidence="6" type="ORF">E1N52_04820</name>
</gene>
<dbReference type="GO" id="GO:0030655">
    <property type="term" value="P:beta-lactam antibiotic catabolic process"/>
    <property type="evidence" value="ECO:0007669"/>
    <property type="project" value="InterPro"/>
</dbReference>
<evidence type="ECO:0000259" key="5">
    <source>
        <dbReference type="Pfam" id="PF13354"/>
    </source>
</evidence>
<dbReference type="PANTHER" id="PTHR35333">
    <property type="entry name" value="BETA-LACTAMASE"/>
    <property type="match status" value="1"/>
</dbReference>
<evidence type="ECO:0000256" key="2">
    <source>
        <dbReference type="ARBA" id="ARBA00009009"/>
    </source>
</evidence>
<evidence type="ECO:0000313" key="7">
    <source>
        <dbReference type="Proteomes" id="UP000295606"/>
    </source>
</evidence>
<feature type="domain" description="Beta-lactamase class A catalytic" evidence="5">
    <location>
        <begin position="58"/>
        <end position="275"/>
    </location>
</feature>
<dbReference type="GO" id="GO:0046677">
    <property type="term" value="P:response to antibiotic"/>
    <property type="evidence" value="ECO:0007669"/>
    <property type="project" value="InterPro"/>
</dbReference>
<dbReference type="Pfam" id="PF13354">
    <property type="entry name" value="Beta-lactamase2"/>
    <property type="match status" value="1"/>
</dbReference>